<feature type="compositionally biased region" description="Low complexity" evidence="1">
    <location>
        <begin position="1067"/>
        <end position="1078"/>
    </location>
</feature>
<dbReference type="InterPro" id="IPR027417">
    <property type="entry name" value="P-loop_NTPase"/>
</dbReference>
<sequence>MHPFPLSGPWYRIQAIAAPSRSSSAEWDFVTVLPAVLSAAQRNRPFVIGWLSRGAGAPLELITNAGPLTPPRPPKRAVTSIDVTPTGPQPLLFPGGARGVEIGDEWLADLADLVWTPCPGRQAPPLSDRREPHPDEPKQPTLFESTLVTLMSRPFGWVVVAEPTDLLDAEVAHLRTQLNVLRQYGDASERSRFDAERAERRMQELDAFREAGLWNVRVLAGAAGPDELRQIAPVLVGSVEMSHHPYRLRSAMSGPLLSDPVRSGSPHGSSPESGYGFTEALHVTLQDPADGAAAPFAATAGALAALAGLPRREVPGVRVLDAGFFDVTSEADSTSGETIDLGAIVDGQDRAVGTFRVPLATLNRHAFVTGATGSGKSQTVRHLLEELTKAGIPWLAIEPAKSEYAAMAGRVEHLAPLTVINPSAPDNVPFSVNPLAPEPGYPVQAHIDMVRALFMAAFDAEEPFPQIMSLALQRVYEANGWDVVTGGGIPGAAVQPAVPTLEQLQQHALEVIQEIGYGNEVQADVEGFISLRLRSLRVGSAGRFFEGGHPADIGGLLQRNVVLAIEDVANDEDKAFLMGTLIIRIVEHLRMRARQELSQEESGGGLRHVIVIEEAHRLLRDRGAQRASTHAVELLAGMLAEIRAYGEGIIVAEQIPTKLVSDVVKNTALKVVHRLPAEDDRQLVGAAMNLSEDQSRQVVSLQPGYAAVFADGMDRPLRVQVPLGEGRERAMLSPIPPICGRRSAACGRECRTGKACTLFELREADLLAVAPEWAWLRIWTDTVVLAFVTNRPLPGVPRILADIWAELPPKRRECLLATLVERCVARRAWSLRTWFDPALLTEKAAEVAAALLDSAAAVSQSAALPSAVSQSAADSVPACPAARAVPAEAEHVASAVPVPAAVAAGAESAAAGPDRTTEPSAGVDDEPGDDEPGDEEEAAESPSESPAESAVEGAAGGAEDPARRPEPVAPTRPSGRTGPTQAGERPGAAWVVPQVRWLHEVERLFPFGHPAPNLRGPAPVMEYALFGTDPSGRPYPHQGVNGAYGGHADQDEGDETGTGRADRDGTGDAAPGRTPPGAAARTELLGHRAKALRHHPLSMEVDRNRALAWRVILGDDEHEGIQRDITTVAIAVEPRERLRYVAQTMGAGWLETVLSWPRRFVLPFDGDAPAELSFPD</sequence>
<accession>A0ABW6SIA2</accession>
<keyword evidence="3" id="KW-0067">ATP-binding</keyword>
<dbReference type="PANTHER" id="PTHR30121:SF6">
    <property type="entry name" value="SLR6007 PROTEIN"/>
    <property type="match status" value="1"/>
</dbReference>
<dbReference type="Proteomes" id="UP001602013">
    <property type="component" value="Unassembled WGS sequence"/>
</dbReference>
<evidence type="ECO:0000313" key="4">
    <source>
        <dbReference type="Proteomes" id="UP001602013"/>
    </source>
</evidence>
<evidence type="ECO:0000259" key="2">
    <source>
        <dbReference type="Pfam" id="PF05872"/>
    </source>
</evidence>
<evidence type="ECO:0000313" key="3">
    <source>
        <dbReference type="EMBL" id="MFF3663983.1"/>
    </source>
</evidence>
<feature type="region of interest" description="Disordered" evidence="1">
    <location>
        <begin position="64"/>
        <end position="83"/>
    </location>
</feature>
<feature type="compositionally biased region" description="Low complexity" evidence="1">
    <location>
        <begin position="940"/>
        <end position="959"/>
    </location>
</feature>
<keyword evidence="3" id="KW-0547">Nucleotide-binding</keyword>
<dbReference type="PANTHER" id="PTHR30121">
    <property type="entry name" value="UNCHARACTERIZED PROTEIN YJGR-RELATED"/>
    <property type="match status" value="1"/>
</dbReference>
<comment type="caution">
    <text evidence="3">The sequence shown here is derived from an EMBL/GenBank/DDBJ whole genome shotgun (WGS) entry which is preliminary data.</text>
</comment>
<gene>
    <name evidence="3" type="ORF">ACFYXI_00210</name>
</gene>
<feature type="region of interest" description="Disordered" evidence="1">
    <location>
        <begin position="905"/>
        <end position="988"/>
    </location>
</feature>
<evidence type="ECO:0000256" key="1">
    <source>
        <dbReference type="SAM" id="MobiDB-lite"/>
    </source>
</evidence>
<feature type="compositionally biased region" description="Acidic residues" evidence="1">
    <location>
        <begin position="923"/>
        <end position="939"/>
    </location>
</feature>
<feature type="domain" description="Helicase HerA-like C-terminal" evidence="2">
    <location>
        <begin position="355"/>
        <end position="453"/>
    </location>
</feature>
<proteinExistence type="predicted"/>
<protein>
    <submittedName>
        <fullName evidence="3">ATP-binding protein</fullName>
    </submittedName>
</protein>
<reference evidence="3 4" key="1">
    <citation type="submission" date="2024-10" db="EMBL/GenBank/DDBJ databases">
        <title>The Natural Products Discovery Center: Release of the First 8490 Sequenced Strains for Exploring Actinobacteria Biosynthetic Diversity.</title>
        <authorList>
            <person name="Kalkreuter E."/>
            <person name="Kautsar S.A."/>
            <person name="Yang D."/>
            <person name="Bader C.D."/>
            <person name="Teijaro C.N."/>
            <person name="Fluegel L."/>
            <person name="Davis C.M."/>
            <person name="Simpson J.R."/>
            <person name="Lauterbach L."/>
            <person name="Steele A.D."/>
            <person name="Gui C."/>
            <person name="Meng S."/>
            <person name="Li G."/>
            <person name="Viehrig K."/>
            <person name="Ye F."/>
            <person name="Su P."/>
            <person name="Kiefer A.F."/>
            <person name="Nichols A."/>
            <person name="Cepeda A.J."/>
            <person name="Yan W."/>
            <person name="Fan B."/>
            <person name="Jiang Y."/>
            <person name="Adhikari A."/>
            <person name="Zheng C.-J."/>
            <person name="Schuster L."/>
            <person name="Cowan T.M."/>
            <person name="Smanski M.J."/>
            <person name="Chevrette M.G."/>
            <person name="De Carvalho L.P.S."/>
            <person name="Shen B."/>
        </authorList>
    </citation>
    <scope>NUCLEOTIDE SEQUENCE [LARGE SCALE GENOMIC DNA]</scope>
    <source>
        <strain evidence="3 4">NPDC002173</strain>
    </source>
</reference>
<dbReference type="GO" id="GO:0005524">
    <property type="term" value="F:ATP binding"/>
    <property type="evidence" value="ECO:0007669"/>
    <property type="project" value="UniProtKB-KW"/>
</dbReference>
<name>A0ABW6SIA2_9ACTN</name>
<keyword evidence="4" id="KW-1185">Reference proteome</keyword>
<dbReference type="Pfam" id="PF05872">
    <property type="entry name" value="HerA_C"/>
    <property type="match status" value="1"/>
</dbReference>
<dbReference type="EMBL" id="JBIASD010000001">
    <property type="protein sequence ID" value="MFF3663983.1"/>
    <property type="molecule type" value="Genomic_DNA"/>
</dbReference>
<organism evidence="3 4">
    <name type="scientific">Microtetraspora malaysiensis</name>
    <dbReference type="NCBI Taxonomy" id="161358"/>
    <lineage>
        <taxon>Bacteria</taxon>
        <taxon>Bacillati</taxon>
        <taxon>Actinomycetota</taxon>
        <taxon>Actinomycetes</taxon>
        <taxon>Streptosporangiales</taxon>
        <taxon>Streptosporangiaceae</taxon>
        <taxon>Microtetraspora</taxon>
    </lineage>
</organism>
<feature type="region of interest" description="Disordered" evidence="1">
    <location>
        <begin position="1029"/>
        <end position="1078"/>
    </location>
</feature>
<dbReference type="Gene3D" id="3.40.50.300">
    <property type="entry name" value="P-loop containing nucleotide triphosphate hydrolases"/>
    <property type="match status" value="2"/>
</dbReference>
<dbReference type="InterPro" id="IPR033186">
    <property type="entry name" value="HerA_C"/>
</dbReference>
<dbReference type="InterPro" id="IPR051162">
    <property type="entry name" value="T4SS_component"/>
</dbReference>
<dbReference type="SUPFAM" id="SSF52540">
    <property type="entry name" value="P-loop containing nucleoside triphosphate hydrolases"/>
    <property type="match status" value="1"/>
</dbReference>
<dbReference type="RefSeq" id="WP_387407912.1">
    <property type="nucleotide sequence ID" value="NZ_JBIASD010000001.1"/>
</dbReference>
<feature type="region of interest" description="Disordered" evidence="1">
    <location>
        <begin position="119"/>
        <end position="139"/>
    </location>
</feature>
<feature type="compositionally biased region" description="Basic and acidic residues" evidence="1">
    <location>
        <begin position="127"/>
        <end position="138"/>
    </location>
</feature>